<evidence type="ECO:0000313" key="3">
    <source>
        <dbReference type="EMBL" id="QJH95749.1"/>
    </source>
</evidence>
<reference evidence="1" key="1">
    <citation type="submission" date="2020-03" db="EMBL/GenBank/DDBJ databases">
        <title>The deep terrestrial virosphere.</title>
        <authorList>
            <person name="Holmfeldt K."/>
            <person name="Nilsson E."/>
            <person name="Simone D."/>
            <person name="Lopez-Fernandez M."/>
            <person name="Wu X."/>
            <person name="de Brujin I."/>
            <person name="Lundin D."/>
            <person name="Andersson A."/>
            <person name="Bertilsson S."/>
            <person name="Dopson M."/>
        </authorList>
    </citation>
    <scope>NUCLEOTIDE SEQUENCE</scope>
    <source>
        <strain evidence="2">MM415B04024</strain>
        <strain evidence="1">TM448A00336</strain>
        <strain evidence="3">TM448B00512</strain>
    </source>
</reference>
<sequence length="59" mass="6465">MSGKRSKDTVLGWLEMIIECPPTAEAFELLQAAAKYKRAEILRQDKRIAADCVAAGGIE</sequence>
<protein>
    <submittedName>
        <fullName evidence="1">Uncharacterized protein</fullName>
    </submittedName>
</protein>
<evidence type="ECO:0000313" key="2">
    <source>
        <dbReference type="EMBL" id="QJA94027.1"/>
    </source>
</evidence>
<name>A0A6H1ZE11_9ZZZZ</name>
<dbReference type="AlphaFoldDB" id="A0A6H1ZE11"/>
<accession>A0A6H1ZE11</accession>
<dbReference type="EMBL" id="MT143197">
    <property type="protein sequence ID" value="QJA94027.1"/>
    <property type="molecule type" value="Genomic_DNA"/>
</dbReference>
<proteinExistence type="predicted"/>
<gene>
    <name evidence="2" type="ORF">MM415B04024_0007</name>
    <name evidence="1" type="ORF">TM448A00336_0005</name>
    <name evidence="3" type="ORF">TM448B00512_0016</name>
</gene>
<dbReference type="EMBL" id="MT144004">
    <property type="protein sequence ID" value="QJA46156.1"/>
    <property type="molecule type" value="Genomic_DNA"/>
</dbReference>
<organism evidence="1">
    <name type="scientific">viral metagenome</name>
    <dbReference type="NCBI Taxonomy" id="1070528"/>
    <lineage>
        <taxon>unclassified sequences</taxon>
        <taxon>metagenomes</taxon>
        <taxon>organismal metagenomes</taxon>
    </lineage>
</organism>
<evidence type="ECO:0000313" key="1">
    <source>
        <dbReference type="EMBL" id="QJA46156.1"/>
    </source>
</evidence>
<dbReference type="EMBL" id="MT144628">
    <property type="protein sequence ID" value="QJH95749.1"/>
    <property type="molecule type" value="Genomic_DNA"/>
</dbReference>